<evidence type="ECO:0000256" key="1">
    <source>
        <dbReference type="SAM" id="Phobius"/>
    </source>
</evidence>
<dbReference type="OrthoDB" id="2973330at2"/>
<dbReference type="eggNOG" id="ENOG5033EW6">
    <property type="taxonomic scope" value="Bacteria"/>
</dbReference>
<keyword evidence="3" id="KW-1185">Reference proteome</keyword>
<organism evidence="2 3">
    <name type="scientific">Syntrophobotulus glycolicus (strain DSM 8271 / FlGlyR)</name>
    <dbReference type="NCBI Taxonomy" id="645991"/>
    <lineage>
        <taxon>Bacteria</taxon>
        <taxon>Bacillati</taxon>
        <taxon>Bacillota</taxon>
        <taxon>Clostridia</taxon>
        <taxon>Eubacteriales</taxon>
        <taxon>Desulfitobacteriaceae</taxon>
        <taxon>Syntrophobotulus</taxon>
    </lineage>
</organism>
<feature type="transmembrane region" description="Helical" evidence="1">
    <location>
        <begin position="46"/>
        <end position="64"/>
    </location>
</feature>
<dbReference type="AlphaFoldDB" id="F0SVK9"/>
<keyword evidence="1" id="KW-1133">Transmembrane helix</keyword>
<dbReference type="EMBL" id="CP002547">
    <property type="protein sequence ID" value="ADY54485.1"/>
    <property type="molecule type" value="Genomic_DNA"/>
</dbReference>
<feature type="transmembrane region" description="Helical" evidence="1">
    <location>
        <begin position="124"/>
        <end position="143"/>
    </location>
</feature>
<protein>
    <submittedName>
        <fullName evidence="2">Uncharacterized protein</fullName>
    </submittedName>
</protein>
<keyword evidence="1" id="KW-0472">Membrane</keyword>
<name>F0SVK9_SYNGF</name>
<reference evidence="2 3" key="1">
    <citation type="journal article" date="2011" name="Stand. Genomic Sci.">
        <title>Complete genome sequence of Syntrophobotulus glycolicus type strain (FlGlyR).</title>
        <authorList>
            <person name="Han C."/>
            <person name="Mwirichia R."/>
            <person name="Chertkov O."/>
            <person name="Held B."/>
            <person name="Lapidus A."/>
            <person name="Nolan M."/>
            <person name="Lucas S."/>
            <person name="Hammon N."/>
            <person name="Deshpande S."/>
            <person name="Cheng J.F."/>
            <person name="Tapia R."/>
            <person name="Goodwin L."/>
            <person name="Pitluck S."/>
            <person name="Huntemann M."/>
            <person name="Liolios K."/>
            <person name="Ivanova N."/>
            <person name="Pagani I."/>
            <person name="Mavromatis K."/>
            <person name="Ovchinikova G."/>
            <person name="Pati A."/>
            <person name="Chen A."/>
            <person name="Palaniappan K."/>
            <person name="Land M."/>
            <person name="Hauser L."/>
            <person name="Brambilla E.M."/>
            <person name="Rohde M."/>
            <person name="Spring S."/>
            <person name="Sikorski J."/>
            <person name="Goker M."/>
            <person name="Woyke T."/>
            <person name="Bristow J."/>
            <person name="Eisen J.A."/>
            <person name="Markowitz V."/>
            <person name="Hugenholtz P."/>
            <person name="Kyrpides N.C."/>
            <person name="Klenk H.P."/>
            <person name="Detter J.C."/>
        </authorList>
    </citation>
    <scope>NUCLEOTIDE SEQUENCE [LARGE SCALE GENOMIC DNA]</scope>
    <source>
        <strain evidence="3">DSM 8271 / FlGlyR</strain>
    </source>
</reference>
<gene>
    <name evidence="2" type="ordered locus">Sgly_0114</name>
</gene>
<dbReference type="KEGG" id="sgy:Sgly_0114"/>
<feature type="transmembrane region" description="Helical" evidence="1">
    <location>
        <begin position="84"/>
        <end position="104"/>
    </location>
</feature>
<proteinExistence type="predicted"/>
<sequence length="156" mass="17877">MDRNRKLWLKYAGYLAIIILFVFIHIDIVSRISDPSKEYDTANMNFRIMVIIFLNVLFGAIIGLETFISELNKRGAWKCNIPKLVLLGAPLLYVCIGYALFYTFNHSAVFFTGPLSLLSLTVPNYNFSSMLQFLQIFLGYTIITSFHKADKEATEE</sequence>
<evidence type="ECO:0000313" key="3">
    <source>
        <dbReference type="Proteomes" id="UP000007488"/>
    </source>
</evidence>
<accession>F0SVK9</accession>
<reference evidence="3" key="2">
    <citation type="submission" date="2011-02" db="EMBL/GenBank/DDBJ databases">
        <title>The complete genome of Syntrophobotulus glycolicus DSM 8271.</title>
        <authorList>
            <person name="Lucas S."/>
            <person name="Copeland A."/>
            <person name="Lapidus A."/>
            <person name="Bruce D."/>
            <person name="Goodwin L."/>
            <person name="Pitluck S."/>
            <person name="Kyrpides N."/>
            <person name="Mavromatis K."/>
            <person name="Pagani I."/>
            <person name="Ivanova N."/>
            <person name="Mikhailova N."/>
            <person name="Chertkov O."/>
            <person name="Held B."/>
            <person name="Detter J.C."/>
            <person name="Tapia R."/>
            <person name="Han C."/>
            <person name="Land M."/>
            <person name="Hauser L."/>
            <person name="Markowitz V."/>
            <person name="Cheng J.-F."/>
            <person name="Hugenholtz P."/>
            <person name="Woyke T."/>
            <person name="Wu D."/>
            <person name="Spring S."/>
            <person name="Schroeder M."/>
            <person name="Brambilla E."/>
            <person name="Klenk H.-P."/>
            <person name="Eisen J.A."/>
        </authorList>
    </citation>
    <scope>NUCLEOTIDE SEQUENCE [LARGE SCALE GENOMIC DNA]</scope>
    <source>
        <strain evidence="3">DSM 8271 / FlGlyR</strain>
    </source>
</reference>
<feature type="transmembrane region" description="Helical" evidence="1">
    <location>
        <begin position="7"/>
        <end position="26"/>
    </location>
</feature>
<dbReference type="RefSeq" id="WP_013623356.1">
    <property type="nucleotide sequence ID" value="NC_015172.1"/>
</dbReference>
<keyword evidence="1" id="KW-0812">Transmembrane</keyword>
<dbReference type="HOGENOM" id="CLU_138367_1_0_9"/>
<dbReference type="Proteomes" id="UP000007488">
    <property type="component" value="Chromosome"/>
</dbReference>
<evidence type="ECO:0000313" key="2">
    <source>
        <dbReference type="EMBL" id="ADY54485.1"/>
    </source>
</evidence>